<sequence length="323" mass="33799">MSAAAPRQLELLLALADSRLGLTRAELGRVIPDYAGADGAAEAARKRLERDLAALREIGVPVDAAGERIRVDDAGWRLRDPGFTPEEATVVALAASAVSPDAALDRLGARAWGKLAAEAGRPDLREAGTRVLLADGADTAGGDVAELLRARAEGRRVRFWYTPRFGADDEERHLEPWAIVSIGGRRYLVGYDVQRGGPRAFRLARVREVAVGEPALTPRPGTAGIIEVARGSLHRGGAPVRPVARIAEGTCGDVTAGAEPLGGGRWRLPEMPRGEAVELALAHAGDLLVEAPAGLRAEVIGRLRAIAGAPPGGHGADAGEEGR</sequence>
<gene>
    <name evidence="2" type="ORF">CSPHI_06715</name>
</gene>
<feature type="domain" description="WYL" evidence="1">
    <location>
        <begin position="145"/>
        <end position="211"/>
    </location>
</feature>
<dbReference type="PANTHER" id="PTHR34580:SF3">
    <property type="entry name" value="PROTEIN PAFB"/>
    <property type="match status" value="1"/>
</dbReference>
<dbReference type="OrthoDB" id="3268930at2"/>
<dbReference type="InterPro" id="IPR051534">
    <property type="entry name" value="CBASS_pafABC_assoc_protein"/>
</dbReference>
<evidence type="ECO:0000313" key="2">
    <source>
        <dbReference type="EMBL" id="APT90789.1"/>
    </source>
</evidence>
<dbReference type="PANTHER" id="PTHR34580">
    <property type="match status" value="1"/>
</dbReference>
<dbReference type="AlphaFoldDB" id="A0A1L7CY26"/>
<dbReference type="Pfam" id="PF13280">
    <property type="entry name" value="WYL"/>
    <property type="match status" value="1"/>
</dbReference>
<protein>
    <recommendedName>
        <fullName evidence="1">WYL domain-containing protein</fullName>
    </recommendedName>
</protein>
<organism evidence="2 3">
    <name type="scientific">Corynebacterium sphenisci DSM 44792</name>
    <dbReference type="NCBI Taxonomy" id="1437874"/>
    <lineage>
        <taxon>Bacteria</taxon>
        <taxon>Bacillati</taxon>
        <taxon>Actinomycetota</taxon>
        <taxon>Actinomycetes</taxon>
        <taxon>Mycobacteriales</taxon>
        <taxon>Corynebacteriaceae</taxon>
        <taxon>Corynebacterium</taxon>
    </lineage>
</organism>
<name>A0A1L7CY26_9CORY</name>
<evidence type="ECO:0000313" key="3">
    <source>
        <dbReference type="Proteomes" id="UP000185469"/>
    </source>
</evidence>
<accession>A0A1L7CY26</accession>
<dbReference type="RefSeq" id="WP_075692030.1">
    <property type="nucleotide sequence ID" value="NZ_CP009248.1"/>
</dbReference>
<proteinExistence type="predicted"/>
<dbReference type="STRING" id="1437874.CSPHI_06715"/>
<dbReference type="Proteomes" id="UP000185469">
    <property type="component" value="Chromosome"/>
</dbReference>
<reference evidence="2 3" key="1">
    <citation type="submission" date="2014-08" db="EMBL/GenBank/DDBJ databases">
        <title>Complete genome sequence of Corynebacterium sphenisci CECT 5990(T) (=DSM 44792(T)), isolated from healthy wild penguins.</title>
        <authorList>
            <person name="Ruckert C."/>
            <person name="Albersmeier A."/>
            <person name="Winkler A."/>
            <person name="Kalinowski J."/>
        </authorList>
    </citation>
    <scope>NUCLEOTIDE SEQUENCE [LARGE SCALE GENOMIC DNA]</scope>
    <source>
        <strain evidence="2 3">DSM 44792</strain>
    </source>
</reference>
<dbReference type="EMBL" id="CP009248">
    <property type="protein sequence ID" value="APT90789.1"/>
    <property type="molecule type" value="Genomic_DNA"/>
</dbReference>
<dbReference type="PROSITE" id="PS52050">
    <property type="entry name" value="WYL"/>
    <property type="match status" value="1"/>
</dbReference>
<evidence type="ECO:0000259" key="1">
    <source>
        <dbReference type="Pfam" id="PF13280"/>
    </source>
</evidence>
<dbReference type="InterPro" id="IPR026881">
    <property type="entry name" value="WYL_dom"/>
</dbReference>
<dbReference type="KEGG" id="csph:CSPHI_06715"/>
<keyword evidence="3" id="KW-1185">Reference proteome</keyword>